<dbReference type="InterPro" id="IPR002933">
    <property type="entry name" value="Peptidase_M20"/>
</dbReference>
<evidence type="ECO:0000313" key="4">
    <source>
        <dbReference type="Proteomes" id="UP000196084"/>
    </source>
</evidence>
<dbReference type="AlphaFoldDB" id="A0A202E3H4"/>
<dbReference type="InterPro" id="IPR011650">
    <property type="entry name" value="Peptidase_M20_dimer"/>
</dbReference>
<dbReference type="PANTHER" id="PTHR32494:SF5">
    <property type="entry name" value="ALLANTOATE AMIDOHYDROLASE"/>
    <property type="match status" value="1"/>
</dbReference>
<dbReference type="Pfam" id="PF01546">
    <property type="entry name" value="Peptidase_M20"/>
    <property type="match status" value="1"/>
</dbReference>
<dbReference type="GO" id="GO:0016813">
    <property type="term" value="F:hydrolase activity, acting on carbon-nitrogen (but not peptide) bonds, in linear amidines"/>
    <property type="evidence" value="ECO:0007669"/>
    <property type="project" value="InterPro"/>
</dbReference>
<dbReference type="Proteomes" id="UP000196084">
    <property type="component" value="Unassembled WGS sequence"/>
</dbReference>
<dbReference type="OrthoDB" id="35906at2157"/>
<dbReference type="Gene3D" id="3.30.70.360">
    <property type="match status" value="1"/>
</dbReference>
<proteinExistence type="predicted"/>
<protein>
    <submittedName>
        <fullName evidence="3">Zn-dependent hydrolase</fullName>
    </submittedName>
</protein>
<dbReference type="Gene3D" id="3.40.630.10">
    <property type="entry name" value="Zn peptidases"/>
    <property type="match status" value="1"/>
</dbReference>
<dbReference type="PIRSF" id="PIRSF001235">
    <property type="entry name" value="Amidase_carbamoylase"/>
    <property type="match status" value="1"/>
</dbReference>
<gene>
    <name evidence="3" type="ORF">B2G88_18825</name>
</gene>
<reference evidence="3 4" key="1">
    <citation type="submission" date="2017-02" db="EMBL/GenBank/DDBJ databases">
        <title>Natronthermophilus aegyptiacus gen. nov.,sp. nov., an aerobic, extremely halophilic alkalithermophilic archaeon isolated from the athalassohaline Wadi An Natrun, Egypt.</title>
        <authorList>
            <person name="Zhao B."/>
        </authorList>
    </citation>
    <scope>NUCLEOTIDE SEQUENCE [LARGE SCALE GENOMIC DNA]</scope>
    <source>
        <strain evidence="3 4">CGMCC 1.3597</strain>
    </source>
</reference>
<dbReference type="InterPro" id="IPR010158">
    <property type="entry name" value="Amidase_Cbmase"/>
</dbReference>
<dbReference type="NCBIfam" id="TIGR01879">
    <property type="entry name" value="hydantase"/>
    <property type="match status" value="1"/>
</dbReference>
<keyword evidence="1 3" id="KW-0378">Hydrolase</keyword>
<comment type="caution">
    <text evidence="3">The sequence shown here is derived from an EMBL/GenBank/DDBJ whole genome shotgun (WGS) entry which is preliminary data.</text>
</comment>
<dbReference type="SUPFAM" id="SSF55031">
    <property type="entry name" value="Bacterial exopeptidase dimerisation domain"/>
    <property type="match status" value="1"/>
</dbReference>
<dbReference type="InterPro" id="IPR036264">
    <property type="entry name" value="Bact_exopeptidase_dim_dom"/>
</dbReference>
<feature type="domain" description="Peptidase M20 dimerisation" evidence="2">
    <location>
        <begin position="213"/>
        <end position="313"/>
    </location>
</feature>
<sequence>MQVQRRRLREDLLTNATFGAVNVEEGHGRTVLTGTDADRRAREYFVDRLEERNLEVRVDPVGNIAGRWVPDSADPMTAPVALGSHLDSVPNGGIFDGPLGVYAALESVRALQDAEVPLERPIDVVCFTGEEGQRFDYGALGSAVAVGDVSTEWALTREDDEGVSLEEALQRIGFSGSDTINPETWDSWLELHIEQAETLINKGAQAGIISAITGITRCEASIEGEANHAGTTSMRDRTDALTAASEFVLDIERAASERLAVDSSAPVATVGHSVVSPNAPNVVPGAVTLTVDVRDTNYSTMEYLVDRAKTSLARLESERGVKTSFNRSADRPPQTMNERCRIALQDAATNHDIPVVELESRAAHDTMRVAKVTDASMLFAPSHDGLSHTPLEWTDWDDCVAATQILTGAIETLAEAE</sequence>
<evidence type="ECO:0000256" key="1">
    <source>
        <dbReference type="ARBA" id="ARBA00022801"/>
    </source>
</evidence>
<dbReference type="RefSeq" id="WP_054862112.1">
    <property type="nucleotide sequence ID" value="NZ_MWPH01000006.1"/>
</dbReference>
<dbReference type="CDD" id="cd03884">
    <property type="entry name" value="M20_bAS"/>
    <property type="match status" value="1"/>
</dbReference>
<accession>A0A202E3H4</accession>
<dbReference type="Pfam" id="PF07687">
    <property type="entry name" value="M20_dimer"/>
    <property type="match status" value="1"/>
</dbReference>
<dbReference type="PANTHER" id="PTHR32494">
    <property type="entry name" value="ALLANTOATE DEIMINASE-RELATED"/>
    <property type="match status" value="1"/>
</dbReference>
<dbReference type="SUPFAM" id="SSF53187">
    <property type="entry name" value="Zn-dependent exopeptidases"/>
    <property type="match status" value="1"/>
</dbReference>
<evidence type="ECO:0000259" key="2">
    <source>
        <dbReference type="Pfam" id="PF07687"/>
    </source>
</evidence>
<name>A0A202E3H4_9EURY</name>
<dbReference type="EMBL" id="MWPH01000006">
    <property type="protein sequence ID" value="OVE82843.1"/>
    <property type="molecule type" value="Genomic_DNA"/>
</dbReference>
<organism evidence="3 4">
    <name type="scientific">Natronolimnobius baerhuensis</name>
    <dbReference type="NCBI Taxonomy" id="253108"/>
    <lineage>
        <taxon>Archaea</taxon>
        <taxon>Methanobacteriati</taxon>
        <taxon>Methanobacteriota</taxon>
        <taxon>Stenosarchaea group</taxon>
        <taxon>Halobacteria</taxon>
        <taxon>Halobacteriales</taxon>
        <taxon>Natrialbaceae</taxon>
        <taxon>Natronolimnobius</taxon>
    </lineage>
</organism>
<keyword evidence="4" id="KW-1185">Reference proteome</keyword>
<evidence type="ECO:0000313" key="3">
    <source>
        <dbReference type="EMBL" id="OVE82843.1"/>
    </source>
</evidence>